<name>A0A966G277_MICAE</name>
<dbReference type="Proteomes" id="UP000799330">
    <property type="component" value="Unassembled WGS sequence"/>
</dbReference>
<comment type="caution">
    <text evidence="1">The sequence shown here is derived from an EMBL/GenBank/DDBJ whole genome shotgun (WGS) entry which is preliminary data.</text>
</comment>
<accession>A0A966G277</accession>
<protein>
    <submittedName>
        <fullName evidence="1">Uncharacterized protein</fullName>
    </submittedName>
</protein>
<proteinExistence type="predicted"/>
<organism evidence="1 2">
    <name type="scientific">Microcystis aeruginosa G11-04</name>
    <dbReference type="NCBI Taxonomy" id="2685956"/>
    <lineage>
        <taxon>Bacteria</taxon>
        <taxon>Bacillati</taxon>
        <taxon>Cyanobacteriota</taxon>
        <taxon>Cyanophyceae</taxon>
        <taxon>Oscillatoriophycideae</taxon>
        <taxon>Chroococcales</taxon>
        <taxon>Microcystaceae</taxon>
        <taxon>Microcystis</taxon>
    </lineage>
</organism>
<sequence>MKNKQKNKSILFYLFPFLLVNELNSMSLAAGSYGIRVISSNTLYECKGLLLEIKLDVGNVFSARSEVTIICMESLNKAEWVLKAAAQCSLDAPPTCIDGKLELSLKESVEYKYIDDINIRSTKPHLYEAQKSVLGNDCQAIQFNQYNYWKCNNYTDLQNFSFSTIGDTKLIYLGEFYDNFYDFISPYLSDIPFDFIDVFKRRYTATT</sequence>
<evidence type="ECO:0000313" key="1">
    <source>
        <dbReference type="EMBL" id="NCS58918.1"/>
    </source>
</evidence>
<reference evidence="1" key="1">
    <citation type="journal article" date="2019" name="Mol. Ecol.">
        <title>Genome evolution and host-microbiome shifts correspond with intraspecific niche divergence within harmful algal bloom-forming Microcystis aeruginosa.</title>
        <authorList>
            <person name="Jackrel S.L."/>
            <person name="White J.D."/>
            <person name="Evans J.T."/>
            <person name="Buffin K."/>
            <person name="Hayden K."/>
            <person name="Sarnelle O."/>
            <person name="Denef V.J."/>
        </authorList>
    </citation>
    <scope>NUCLEOTIDE SEQUENCE</scope>
    <source>
        <strain evidence="1">G11-04</strain>
    </source>
</reference>
<gene>
    <name evidence="1" type="ORF">GPJ16_19355</name>
</gene>
<dbReference type="EMBL" id="JAADAI010000322">
    <property type="protein sequence ID" value="NCS58918.1"/>
    <property type="molecule type" value="Genomic_DNA"/>
</dbReference>
<evidence type="ECO:0000313" key="2">
    <source>
        <dbReference type="Proteomes" id="UP000799330"/>
    </source>
</evidence>
<dbReference type="AlphaFoldDB" id="A0A966G277"/>